<name>A0ABS7PKD0_9SPHN</name>
<sequence>MNPFLLVERDGPVVIATLNRPEERNAISETAHSDEIAAFCAEMTRDATVRAIILTGSGKAFCAGGNVKHMREKIGMFGGSPYTIRNNYRTGIQTIPAALYELEVPVIAAINGPAIGAGLDLACMCDIRIAADTALFAESFVKLGLIPGDGGAWLLPRVIGMPRATQMTLTGETIDAAKALEYGLVTEMLAPEKLMDRARTIAASIAANPGHSTRMAKRLLREGQDMKLGPLLELSAAYQALAHHTAEHEEMIAAFVEKRAPKPF</sequence>
<dbReference type="CDD" id="cd06558">
    <property type="entry name" value="crotonase-like"/>
    <property type="match status" value="1"/>
</dbReference>
<evidence type="ECO:0000313" key="4">
    <source>
        <dbReference type="Proteomes" id="UP000706039"/>
    </source>
</evidence>
<dbReference type="PANTHER" id="PTHR11941:SF54">
    <property type="entry name" value="ENOYL-COA HYDRATASE, MITOCHONDRIAL"/>
    <property type="match status" value="1"/>
</dbReference>
<keyword evidence="4" id="KW-1185">Reference proteome</keyword>
<reference evidence="3 4" key="1">
    <citation type="submission" date="2021-08" db="EMBL/GenBank/DDBJ databases">
        <authorList>
            <person name="Tuo L."/>
        </authorList>
    </citation>
    <scope>NUCLEOTIDE SEQUENCE [LARGE SCALE GENOMIC DNA]</scope>
    <source>
        <strain evidence="3 4">JCM 31229</strain>
    </source>
</reference>
<dbReference type="EMBL" id="JAINVV010000003">
    <property type="protein sequence ID" value="MBY8821742.1"/>
    <property type="molecule type" value="Genomic_DNA"/>
</dbReference>
<dbReference type="InterPro" id="IPR014748">
    <property type="entry name" value="Enoyl-CoA_hydra_C"/>
</dbReference>
<dbReference type="Gene3D" id="1.10.12.10">
    <property type="entry name" value="Lyase 2-enoyl-coa Hydratase, Chain A, domain 2"/>
    <property type="match status" value="1"/>
</dbReference>
<evidence type="ECO:0000313" key="3">
    <source>
        <dbReference type="EMBL" id="MBY8821742.1"/>
    </source>
</evidence>
<dbReference type="RefSeq" id="WP_222988829.1">
    <property type="nucleotide sequence ID" value="NZ_JAINVV010000003.1"/>
</dbReference>
<dbReference type="NCBIfam" id="NF006699">
    <property type="entry name" value="PRK09245.1"/>
    <property type="match status" value="1"/>
</dbReference>
<organism evidence="3 4">
    <name type="scientific">Sphingomonas colocasiae</name>
    <dbReference type="NCBI Taxonomy" id="1848973"/>
    <lineage>
        <taxon>Bacteria</taxon>
        <taxon>Pseudomonadati</taxon>
        <taxon>Pseudomonadota</taxon>
        <taxon>Alphaproteobacteria</taxon>
        <taxon>Sphingomonadales</taxon>
        <taxon>Sphingomonadaceae</taxon>
        <taxon>Sphingomonas</taxon>
    </lineage>
</organism>
<gene>
    <name evidence="3" type="ORF">K7G82_05530</name>
</gene>
<keyword evidence="2" id="KW-0456">Lyase</keyword>
<dbReference type="SUPFAM" id="SSF52096">
    <property type="entry name" value="ClpP/crotonase"/>
    <property type="match status" value="1"/>
</dbReference>
<comment type="similarity">
    <text evidence="1">Belongs to the enoyl-CoA hydratase/isomerase family.</text>
</comment>
<dbReference type="Proteomes" id="UP000706039">
    <property type="component" value="Unassembled WGS sequence"/>
</dbReference>
<comment type="caution">
    <text evidence="3">The sequence shown here is derived from an EMBL/GenBank/DDBJ whole genome shotgun (WGS) entry which is preliminary data.</text>
</comment>
<proteinExistence type="inferred from homology"/>
<dbReference type="PANTHER" id="PTHR11941">
    <property type="entry name" value="ENOYL-COA HYDRATASE-RELATED"/>
    <property type="match status" value="1"/>
</dbReference>
<dbReference type="Gene3D" id="3.90.226.10">
    <property type="entry name" value="2-enoyl-CoA Hydratase, Chain A, domain 1"/>
    <property type="match status" value="1"/>
</dbReference>
<dbReference type="Pfam" id="PF00378">
    <property type="entry name" value="ECH_1"/>
    <property type="match status" value="1"/>
</dbReference>
<accession>A0ABS7PKD0</accession>
<dbReference type="InterPro" id="IPR001753">
    <property type="entry name" value="Enoyl-CoA_hydra/iso"/>
</dbReference>
<evidence type="ECO:0000256" key="1">
    <source>
        <dbReference type="ARBA" id="ARBA00005254"/>
    </source>
</evidence>
<protein>
    <submittedName>
        <fullName evidence="3">Crotonase/enoyl-CoA hydratase family protein</fullName>
    </submittedName>
</protein>
<dbReference type="InterPro" id="IPR029045">
    <property type="entry name" value="ClpP/crotonase-like_dom_sf"/>
</dbReference>
<evidence type="ECO:0000256" key="2">
    <source>
        <dbReference type="ARBA" id="ARBA00023239"/>
    </source>
</evidence>